<protein>
    <submittedName>
        <fullName evidence="1">SDR family oxidoreductase</fullName>
    </submittedName>
</protein>
<dbReference type="RefSeq" id="WP_248159158.1">
    <property type="nucleotide sequence ID" value="NZ_JAKZAJ010000004.1"/>
</dbReference>
<proteinExistence type="predicted"/>
<evidence type="ECO:0000313" key="1">
    <source>
        <dbReference type="EMBL" id="MFC5546781.1"/>
    </source>
</evidence>
<dbReference type="Gene3D" id="3.40.50.720">
    <property type="entry name" value="NAD(P)-binding Rossmann-like Domain"/>
    <property type="match status" value="1"/>
</dbReference>
<evidence type="ECO:0000313" key="2">
    <source>
        <dbReference type="Proteomes" id="UP001596055"/>
    </source>
</evidence>
<organism evidence="1 2">
    <name type="scientific">Marinobacter koreensis</name>
    <dbReference type="NCBI Taxonomy" id="335974"/>
    <lineage>
        <taxon>Bacteria</taxon>
        <taxon>Pseudomonadati</taxon>
        <taxon>Pseudomonadota</taxon>
        <taxon>Gammaproteobacteria</taxon>
        <taxon>Pseudomonadales</taxon>
        <taxon>Marinobacteraceae</taxon>
        <taxon>Marinobacter</taxon>
    </lineage>
</organism>
<comment type="caution">
    <text evidence="1">The sequence shown here is derived from an EMBL/GenBank/DDBJ whole genome shotgun (WGS) entry which is preliminary data.</text>
</comment>
<dbReference type="PANTHER" id="PTHR43544:SF12">
    <property type="entry name" value="NAD(P)-BINDING ROSSMANN-FOLD SUPERFAMILY PROTEIN"/>
    <property type="match status" value="1"/>
</dbReference>
<accession>A0ABW0RPR8</accession>
<dbReference type="SUPFAM" id="SSF51735">
    <property type="entry name" value="NAD(P)-binding Rossmann-fold domains"/>
    <property type="match status" value="1"/>
</dbReference>
<dbReference type="PANTHER" id="PTHR43544">
    <property type="entry name" value="SHORT-CHAIN DEHYDROGENASE/REDUCTASE"/>
    <property type="match status" value="1"/>
</dbReference>
<dbReference type="Pfam" id="PF00106">
    <property type="entry name" value="adh_short"/>
    <property type="match status" value="1"/>
</dbReference>
<name>A0ABW0RPR8_9GAMM</name>
<dbReference type="CDD" id="cd05325">
    <property type="entry name" value="carb_red_sniffer_like_SDR_c"/>
    <property type="match status" value="1"/>
</dbReference>
<sequence>MTQVLIAGANGAIGSALASRVLGHHADARVIGLCRTPEAFGSGDRCESVAWNAETDFHDDIAARVDDVVGDSGLDTVIYAAGLLHDPSLFPEKRLEDLNADAMVRAFTVNCVGFGTLMKALMPHLRHRRFKRIVALSAKVGSIEDNGFGGWYAYRCSKAAVNMLVRNLSVELPRRCKPVSCIALHPGTTRSPLSEPFQQSLSRLRVHSPDETAGNLWRVIDGLKEEDNGSFYSWDGSRLPW</sequence>
<dbReference type="InterPro" id="IPR002347">
    <property type="entry name" value="SDR_fam"/>
</dbReference>
<gene>
    <name evidence="1" type="ORF">ACFPQA_17070</name>
</gene>
<keyword evidence="2" id="KW-1185">Reference proteome</keyword>
<dbReference type="InterPro" id="IPR051468">
    <property type="entry name" value="Fungal_SecMetab_SDRs"/>
</dbReference>
<reference evidence="2" key="1">
    <citation type="journal article" date="2019" name="Int. J. Syst. Evol. Microbiol.">
        <title>The Global Catalogue of Microorganisms (GCM) 10K type strain sequencing project: providing services to taxonomists for standard genome sequencing and annotation.</title>
        <authorList>
            <consortium name="The Broad Institute Genomics Platform"/>
            <consortium name="The Broad Institute Genome Sequencing Center for Infectious Disease"/>
            <person name="Wu L."/>
            <person name="Ma J."/>
        </authorList>
    </citation>
    <scope>NUCLEOTIDE SEQUENCE [LARGE SCALE GENOMIC DNA]</scope>
    <source>
        <strain evidence="2">CGMCC 4.1799</strain>
    </source>
</reference>
<dbReference type="PRINTS" id="PR00081">
    <property type="entry name" value="GDHRDH"/>
</dbReference>
<dbReference type="InterPro" id="IPR036291">
    <property type="entry name" value="NAD(P)-bd_dom_sf"/>
</dbReference>
<dbReference type="Proteomes" id="UP001596055">
    <property type="component" value="Unassembled WGS sequence"/>
</dbReference>
<dbReference type="EMBL" id="JBHSNL010000006">
    <property type="protein sequence ID" value="MFC5546781.1"/>
    <property type="molecule type" value="Genomic_DNA"/>
</dbReference>